<keyword evidence="4" id="KW-1185">Reference proteome</keyword>
<sequence>MLHQSTSLPARRNAVSAGQPDRVSAAGPAAWIANGLLASATMILMALACASAWLSYRAQVDYVLTHNGEQVVQARVWALLLDLGTAGVSLLRLYEALRGHSGQATRTSLLGCIAASVAMNLLHAPSRTPGGYLVAAVPPVMYAVFLEHLLINVRALLMAEEQRRGLWRTTLLWINFPGVMWSTMRDSLRRDAQGQRSAPDAGARTYAAAHQSSGRDHADVEQVGVTVGEKGSDAAGQSARRRRGLGAKRLAFEAVLAEQARSGDLRLFSDDERVRNAAAYQAAASLPVPLSRGAARRYVVQALPRLEEYWPVGSASGIVLAPEAG</sequence>
<organism evidence="3 4">
    <name type="scientific">Actinocrinis puniceicyclus</name>
    <dbReference type="NCBI Taxonomy" id="977794"/>
    <lineage>
        <taxon>Bacteria</taxon>
        <taxon>Bacillati</taxon>
        <taxon>Actinomycetota</taxon>
        <taxon>Actinomycetes</taxon>
        <taxon>Catenulisporales</taxon>
        <taxon>Actinospicaceae</taxon>
        <taxon>Actinocrinis</taxon>
    </lineage>
</organism>
<keyword evidence="2" id="KW-0472">Membrane</keyword>
<dbReference type="Proteomes" id="UP000677913">
    <property type="component" value="Unassembled WGS sequence"/>
</dbReference>
<feature type="region of interest" description="Disordered" evidence="1">
    <location>
        <begin position="1"/>
        <end position="21"/>
    </location>
</feature>
<feature type="transmembrane region" description="Helical" evidence="2">
    <location>
        <begin position="31"/>
        <end position="56"/>
    </location>
</feature>
<dbReference type="InterPro" id="IPR021235">
    <property type="entry name" value="DUF2637"/>
</dbReference>
<gene>
    <name evidence="3" type="ORF">KGA66_23435</name>
</gene>
<name>A0A8J7WU38_9ACTN</name>
<dbReference type="RefSeq" id="WP_211470680.1">
    <property type="nucleotide sequence ID" value="NZ_JAGSXH010000115.1"/>
</dbReference>
<evidence type="ECO:0000256" key="1">
    <source>
        <dbReference type="SAM" id="MobiDB-lite"/>
    </source>
</evidence>
<accession>A0A8J7WU38</accession>
<proteinExistence type="predicted"/>
<evidence type="ECO:0000256" key="2">
    <source>
        <dbReference type="SAM" id="Phobius"/>
    </source>
</evidence>
<protein>
    <submittedName>
        <fullName evidence="3">DUF2637 domain-containing protein</fullName>
    </submittedName>
</protein>
<keyword evidence="2" id="KW-0812">Transmembrane</keyword>
<evidence type="ECO:0000313" key="3">
    <source>
        <dbReference type="EMBL" id="MBS2966017.1"/>
    </source>
</evidence>
<keyword evidence="2" id="KW-1133">Transmembrane helix</keyword>
<feature type="region of interest" description="Disordered" evidence="1">
    <location>
        <begin position="190"/>
        <end position="219"/>
    </location>
</feature>
<feature type="transmembrane region" description="Helical" evidence="2">
    <location>
        <begin position="130"/>
        <end position="153"/>
    </location>
</feature>
<dbReference type="AlphaFoldDB" id="A0A8J7WU38"/>
<reference evidence="3" key="1">
    <citation type="submission" date="2021-04" db="EMBL/GenBank/DDBJ databases">
        <title>Genome based classification of Actinospica acidithermotolerans sp. nov., an actinobacterium isolated from an Indonesian hot spring.</title>
        <authorList>
            <person name="Kusuma A.B."/>
            <person name="Putra K.E."/>
            <person name="Nafisah S."/>
            <person name="Loh J."/>
            <person name="Nouioui I."/>
            <person name="Goodfellow M."/>
        </authorList>
    </citation>
    <scope>NUCLEOTIDE SEQUENCE</scope>
    <source>
        <strain evidence="3">DSM 45618</strain>
    </source>
</reference>
<comment type="caution">
    <text evidence="3">The sequence shown here is derived from an EMBL/GenBank/DDBJ whole genome shotgun (WGS) entry which is preliminary data.</text>
</comment>
<dbReference type="EMBL" id="JAGSXH010000115">
    <property type="protein sequence ID" value="MBS2966017.1"/>
    <property type="molecule type" value="Genomic_DNA"/>
</dbReference>
<dbReference type="Pfam" id="PF10935">
    <property type="entry name" value="DUF2637"/>
    <property type="match status" value="1"/>
</dbReference>
<evidence type="ECO:0000313" key="4">
    <source>
        <dbReference type="Proteomes" id="UP000677913"/>
    </source>
</evidence>